<dbReference type="Pfam" id="PF00149">
    <property type="entry name" value="Metallophos"/>
    <property type="match status" value="1"/>
</dbReference>
<dbReference type="PANTHER" id="PTHR11575">
    <property type="entry name" value="5'-NUCLEOTIDASE-RELATED"/>
    <property type="match status" value="1"/>
</dbReference>
<dbReference type="PROSITE" id="PS00786">
    <property type="entry name" value="5_NUCLEOTIDASE_2"/>
    <property type="match status" value="1"/>
</dbReference>
<accession>A0ABM8VFQ7</accession>
<dbReference type="Proteomes" id="UP000730618">
    <property type="component" value="Unassembled WGS sequence"/>
</dbReference>
<comment type="caution">
    <text evidence="4">The sequence shown here is derived from an EMBL/GenBank/DDBJ whole genome shotgun (WGS) entry which is preliminary data.</text>
</comment>
<feature type="domain" description="SLH" evidence="3">
    <location>
        <begin position="590"/>
        <end position="649"/>
    </location>
</feature>
<evidence type="ECO:0000256" key="1">
    <source>
        <dbReference type="ARBA" id="ARBA00022729"/>
    </source>
</evidence>
<evidence type="ECO:0000259" key="3">
    <source>
        <dbReference type="PROSITE" id="PS51272"/>
    </source>
</evidence>
<name>A0ABM8VFQ7_9BACL</name>
<dbReference type="PANTHER" id="PTHR11575:SF24">
    <property type="entry name" value="5'-NUCLEOTIDASE"/>
    <property type="match status" value="1"/>
</dbReference>
<dbReference type="InterPro" id="IPR006179">
    <property type="entry name" value="5_nucleotidase/apyrase"/>
</dbReference>
<feature type="domain" description="SLH" evidence="3">
    <location>
        <begin position="526"/>
        <end position="589"/>
    </location>
</feature>
<dbReference type="PROSITE" id="PS51272">
    <property type="entry name" value="SLH"/>
    <property type="match status" value="2"/>
</dbReference>
<evidence type="ECO:0000313" key="5">
    <source>
        <dbReference type="Proteomes" id="UP000730618"/>
    </source>
</evidence>
<proteinExistence type="predicted"/>
<dbReference type="Pfam" id="PF00395">
    <property type="entry name" value="SLH"/>
    <property type="match status" value="2"/>
</dbReference>
<evidence type="ECO:0000313" key="4">
    <source>
        <dbReference type="EMBL" id="CAG7635859.1"/>
    </source>
</evidence>
<keyword evidence="5" id="KW-1185">Reference proteome</keyword>
<dbReference type="InterPro" id="IPR004843">
    <property type="entry name" value="Calcineurin-like_PHP"/>
</dbReference>
<protein>
    <recommendedName>
        <fullName evidence="3">SLH domain-containing protein</fullName>
    </recommendedName>
</protein>
<sequence>MKKRWISTVAAGTLLFGLLSPLAHAEEAGAVHVQLLGMNDLHGKIDQEYKDMINGVMDVKIGRIDYAAALLKARKAQEKNTIIMHSGDMVGGSPPLSALLQDEPTVEVMQNIGFAVGTLGNHEFDEGVPELMRMIKGGDHPKGTKGFKGMGFPLVAANVIDESTGKPLLDPYTIIETGGVKIAFIGVVTRSVPGIVVAGATNGVKFTDESEAINTYVPEIRAKGVEAIVVLAHVAGEQKEDTVTGEIADIAKKTDPAVDVIYAAHNHVKLNGLVNDKLIVQAWEYSKAFVDIDLDIDRKTGDIVKKSAQIVDVVQADVQPDPEVAAILKKYGDQVRVKLEEVVGKAAVAMPGGYGVKGATGDNALGNLIADGMRYEMNSDFALMNGGGIRDNLSEGDITWGEAFNIQPFGNTLVKVNVTGAQFEEILNNQITQKYGPDYSVGGFSYTWNGLTNKVVDIIPADGTKFDKNKEYTVVVNNFMYGQTGAKGLLNKYGKNVVNGPEDLEGTLNYIKSFKEPIKYAAEKRISQKTFADTQGHWANAEIEELIGKSVVNGKSDKAFSPDEAVTRAELAKMVVSALELKSDDKNLLPFDDLTPAAWYYDFVRTAYNQKLMDGEGGSFAPDSEVTGETALAMVLSALKTGDADKEAVTAKLSAGLEGGDASKQWNAAEPVGRAQAAVLLSRMLALKAAQKK</sequence>
<dbReference type="EMBL" id="CAJVCE010000005">
    <property type="protein sequence ID" value="CAG7635859.1"/>
    <property type="molecule type" value="Genomic_DNA"/>
</dbReference>
<feature type="chain" id="PRO_5047200341" description="SLH domain-containing protein" evidence="2">
    <location>
        <begin position="26"/>
        <end position="693"/>
    </location>
</feature>
<dbReference type="RefSeq" id="WP_218098521.1">
    <property type="nucleotide sequence ID" value="NZ_CAJVCE010000005.1"/>
</dbReference>
<dbReference type="InterPro" id="IPR001119">
    <property type="entry name" value="SLH_dom"/>
</dbReference>
<gene>
    <name evidence="4" type="ORF">PAECIP111802_02188</name>
</gene>
<evidence type="ECO:0000256" key="2">
    <source>
        <dbReference type="SAM" id="SignalP"/>
    </source>
</evidence>
<reference evidence="4 5" key="1">
    <citation type="submission" date="2021-06" db="EMBL/GenBank/DDBJ databases">
        <authorList>
            <person name="Criscuolo A."/>
        </authorList>
    </citation>
    <scope>NUCLEOTIDE SEQUENCE [LARGE SCALE GENOMIC DNA]</scope>
    <source>
        <strain evidence="5">CIP 111802</strain>
    </source>
</reference>
<organism evidence="4 5">
    <name type="scientific">Paenibacillus allorhizosphaerae</name>
    <dbReference type="NCBI Taxonomy" id="2849866"/>
    <lineage>
        <taxon>Bacteria</taxon>
        <taxon>Bacillati</taxon>
        <taxon>Bacillota</taxon>
        <taxon>Bacilli</taxon>
        <taxon>Bacillales</taxon>
        <taxon>Paenibacillaceae</taxon>
        <taxon>Paenibacillus</taxon>
    </lineage>
</organism>
<dbReference type="Pfam" id="PF02872">
    <property type="entry name" value="5_nucleotid_C"/>
    <property type="match status" value="1"/>
</dbReference>
<feature type="signal peptide" evidence="2">
    <location>
        <begin position="1"/>
        <end position="25"/>
    </location>
</feature>
<keyword evidence="1 2" id="KW-0732">Signal</keyword>
<dbReference type="InterPro" id="IPR008334">
    <property type="entry name" value="5'-Nucleotdase_C"/>
</dbReference>
<dbReference type="InterPro" id="IPR006146">
    <property type="entry name" value="5'-Nucleotdase_CS"/>
</dbReference>